<sequence length="127" mass="14127">MRAASALPGRWSCSVSGICPLQRRLLRLVFFEGWRVPSRLLARNWNSTASLGLVTLGTLRDKAEEHALWHTSRASARRYATRPTRGFVAARARVNEQILSPRPVSIAAGVSDVQKSTCTLLMRPTQQ</sequence>
<organism evidence="1 2">
    <name type="scientific">Purpureocillium lilacinum</name>
    <name type="common">Paecilomyces lilacinus</name>
    <dbReference type="NCBI Taxonomy" id="33203"/>
    <lineage>
        <taxon>Eukaryota</taxon>
        <taxon>Fungi</taxon>
        <taxon>Dikarya</taxon>
        <taxon>Ascomycota</taxon>
        <taxon>Pezizomycotina</taxon>
        <taxon>Sordariomycetes</taxon>
        <taxon>Hypocreomycetidae</taxon>
        <taxon>Hypocreales</taxon>
        <taxon>Ophiocordycipitaceae</taxon>
        <taxon>Purpureocillium</taxon>
    </lineage>
</organism>
<accession>A0A179HNK9</accession>
<proteinExistence type="predicted"/>
<comment type="caution">
    <text evidence="1">The sequence shown here is derived from an EMBL/GenBank/DDBJ whole genome shotgun (WGS) entry which is preliminary data.</text>
</comment>
<dbReference type="AlphaFoldDB" id="A0A179HNK9"/>
<dbReference type="EMBL" id="LSBI01000004">
    <property type="protein sequence ID" value="OAQ91131.1"/>
    <property type="molecule type" value="Genomic_DNA"/>
</dbReference>
<reference evidence="1 2" key="1">
    <citation type="submission" date="2016-02" db="EMBL/GenBank/DDBJ databases">
        <title>Biosynthesis of antibiotic leucinostatins and their inhibition on Phytophthora in bio-control Purpureocillium lilacinum.</title>
        <authorList>
            <person name="Wang G."/>
            <person name="Liu Z."/>
            <person name="Lin R."/>
            <person name="Li E."/>
            <person name="Mao Z."/>
            <person name="Ling J."/>
            <person name="Yin W."/>
            <person name="Xie B."/>
        </authorList>
    </citation>
    <scope>NUCLEOTIDE SEQUENCE [LARGE SCALE GENOMIC DNA]</scope>
    <source>
        <strain evidence="1">PLFJ-1</strain>
    </source>
</reference>
<evidence type="ECO:0000313" key="2">
    <source>
        <dbReference type="Proteomes" id="UP000078340"/>
    </source>
</evidence>
<protein>
    <submittedName>
        <fullName evidence="1">Uncharacterized protein</fullName>
    </submittedName>
</protein>
<name>A0A179HNK9_PURLI</name>
<dbReference type="Proteomes" id="UP000078340">
    <property type="component" value="Unassembled WGS sequence"/>
</dbReference>
<gene>
    <name evidence="1" type="ORF">VFPFJ_05290</name>
</gene>
<evidence type="ECO:0000313" key="1">
    <source>
        <dbReference type="EMBL" id="OAQ91131.1"/>
    </source>
</evidence>